<protein>
    <recommendedName>
        <fullName evidence="5">Ig-like domain-containing protein</fullName>
    </recommendedName>
</protein>
<dbReference type="GO" id="GO:0019814">
    <property type="term" value="C:immunoglobulin complex"/>
    <property type="evidence" value="ECO:0000318"/>
    <property type="project" value="GO_Central"/>
</dbReference>
<dbReference type="GO" id="GO:0006955">
    <property type="term" value="P:immune response"/>
    <property type="evidence" value="ECO:0000318"/>
    <property type="project" value="GO_Central"/>
</dbReference>
<keyword evidence="1" id="KW-0391">Immunity</keyword>
<dbReference type="InterPro" id="IPR013783">
    <property type="entry name" value="Ig-like_fold"/>
</dbReference>
<evidence type="ECO:0000259" key="5">
    <source>
        <dbReference type="PROSITE" id="PS50835"/>
    </source>
</evidence>
<dbReference type="GO" id="GO:0002250">
    <property type="term" value="P:adaptive immune response"/>
    <property type="evidence" value="ECO:0007669"/>
    <property type="project" value="UniProtKB-KW"/>
</dbReference>
<dbReference type="FunCoup" id="A0A6I8NH53">
    <property type="interactions" value="105"/>
</dbReference>
<dbReference type="SUPFAM" id="SSF48726">
    <property type="entry name" value="Immunoglobulin"/>
    <property type="match status" value="1"/>
</dbReference>
<dbReference type="InterPro" id="IPR036179">
    <property type="entry name" value="Ig-like_dom_sf"/>
</dbReference>
<dbReference type="GeneTree" id="ENSGT00940000164778"/>
<keyword evidence="7" id="KW-1185">Reference proteome</keyword>
<dbReference type="SMART" id="SM00409">
    <property type="entry name" value="IG"/>
    <property type="match status" value="1"/>
</dbReference>
<feature type="chain" id="PRO_5026179460" description="Ig-like domain-containing protein" evidence="4">
    <location>
        <begin position="21"/>
        <end position="171"/>
    </location>
</feature>
<dbReference type="InterPro" id="IPR003599">
    <property type="entry name" value="Ig_sub"/>
</dbReference>
<feature type="domain" description="Ig-like" evidence="5">
    <location>
        <begin position="19"/>
        <end position="134"/>
    </location>
</feature>
<keyword evidence="2" id="KW-1064">Adaptive immunity</keyword>
<evidence type="ECO:0000256" key="4">
    <source>
        <dbReference type="SAM" id="SignalP"/>
    </source>
</evidence>
<dbReference type="InterPro" id="IPR050199">
    <property type="entry name" value="IgHV"/>
</dbReference>
<dbReference type="Ensembl" id="ENSOANT00000056327.1">
    <property type="protein sequence ID" value="ENSOANP00000040031.1"/>
    <property type="gene ID" value="ENSOANG00000036905.1"/>
</dbReference>
<keyword evidence="3" id="KW-1280">Immunoglobulin</keyword>
<organism evidence="6 7">
    <name type="scientific">Ornithorhynchus anatinus</name>
    <name type="common">Duckbill platypus</name>
    <dbReference type="NCBI Taxonomy" id="9258"/>
    <lineage>
        <taxon>Eukaryota</taxon>
        <taxon>Metazoa</taxon>
        <taxon>Chordata</taxon>
        <taxon>Craniata</taxon>
        <taxon>Vertebrata</taxon>
        <taxon>Euteleostomi</taxon>
        <taxon>Mammalia</taxon>
        <taxon>Monotremata</taxon>
        <taxon>Ornithorhynchidae</taxon>
        <taxon>Ornithorhynchus</taxon>
    </lineage>
</organism>
<feature type="signal peptide" evidence="4">
    <location>
        <begin position="1"/>
        <end position="20"/>
    </location>
</feature>
<dbReference type="GO" id="GO:0005576">
    <property type="term" value="C:extracellular region"/>
    <property type="evidence" value="ECO:0007669"/>
    <property type="project" value="UniProtKB-ARBA"/>
</dbReference>
<evidence type="ECO:0000256" key="1">
    <source>
        <dbReference type="ARBA" id="ARBA00022859"/>
    </source>
</evidence>
<keyword evidence="4" id="KW-0732">Signal</keyword>
<reference evidence="6" key="2">
    <citation type="submission" date="2025-09" db="UniProtKB">
        <authorList>
            <consortium name="Ensembl"/>
        </authorList>
    </citation>
    <scope>IDENTIFICATION</scope>
    <source>
        <strain evidence="6">Glennie</strain>
    </source>
</reference>
<evidence type="ECO:0000313" key="6">
    <source>
        <dbReference type="Ensembl" id="ENSOANP00000040031.1"/>
    </source>
</evidence>
<name>A0A6I8NH53_ORNAN</name>
<evidence type="ECO:0000256" key="2">
    <source>
        <dbReference type="ARBA" id="ARBA00023130"/>
    </source>
</evidence>
<dbReference type="InParanoid" id="A0A6I8NH53"/>
<sequence length="171" mass="19001">MQLISPLVCLTLLWAGEVPAEIVLEQPKSTVTVSIGGDLPIQCRMSGGRIGSYWMYWYRKSPDSSLTFIYRSGDYYGPGFQGHFIGKVDSSNNRFTLRLLQATMSDEGIYYCAARSHSTATILPSGSETRRRISRWTKLISGRKELQGTVSFCRLQGGTREQEGVTSSVKG</sequence>
<dbReference type="OMA" id="NGIYYCA"/>
<reference evidence="6" key="1">
    <citation type="submission" date="2025-08" db="UniProtKB">
        <authorList>
            <consortium name="Ensembl"/>
        </authorList>
    </citation>
    <scope>IDENTIFICATION</scope>
    <source>
        <strain evidence="6">Glennie</strain>
    </source>
</reference>
<dbReference type="InterPro" id="IPR007110">
    <property type="entry name" value="Ig-like_dom"/>
</dbReference>
<dbReference type="AlphaFoldDB" id="A0A6I8NH53"/>
<dbReference type="PROSITE" id="PS50835">
    <property type="entry name" value="IG_LIKE"/>
    <property type="match status" value="1"/>
</dbReference>
<dbReference type="SMART" id="SM00406">
    <property type="entry name" value="IGv"/>
    <property type="match status" value="1"/>
</dbReference>
<dbReference type="InterPro" id="IPR013106">
    <property type="entry name" value="Ig_V-set"/>
</dbReference>
<dbReference type="Proteomes" id="UP000002279">
    <property type="component" value="Unplaced"/>
</dbReference>
<evidence type="ECO:0000313" key="7">
    <source>
        <dbReference type="Proteomes" id="UP000002279"/>
    </source>
</evidence>
<dbReference type="Pfam" id="PF07686">
    <property type="entry name" value="V-set"/>
    <property type="match status" value="1"/>
</dbReference>
<proteinExistence type="predicted"/>
<dbReference type="Gene3D" id="2.60.40.10">
    <property type="entry name" value="Immunoglobulins"/>
    <property type="match status" value="1"/>
</dbReference>
<accession>A0A6I8NH53</accession>
<evidence type="ECO:0000256" key="3">
    <source>
        <dbReference type="ARBA" id="ARBA00043265"/>
    </source>
</evidence>
<dbReference type="PANTHER" id="PTHR23266">
    <property type="entry name" value="IMMUNOGLOBULIN HEAVY CHAIN"/>
    <property type="match status" value="1"/>
</dbReference>